<gene>
    <name evidence="1" type="ORF">MarbSA_16490</name>
</gene>
<proteinExistence type="predicted"/>
<evidence type="ECO:0000313" key="1">
    <source>
        <dbReference type="EMBL" id="BBL62609.1"/>
    </source>
</evidence>
<keyword evidence="2" id="KW-1185">Reference proteome</keyword>
<evidence type="ECO:0000313" key="2">
    <source>
        <dbReference type="Proteomes" id="UP000825015"/>
    </source>
</evidence>
<name>A0ACA8R671_METAZ</name>
<dbReference type="EMBL" id="AP019779">
    <property type="protein sequence ID" value="BBL62609.1"/>
    <property type="molecule type" value="Genomic_DNA"/>
</dbReference>
<protein>
    <submittedName>
        <fullName evidence="1">Uncharacterized protein</fullName>
    </submittedName>
</protein>
<sequence>MKIIKNNYFKKMNPFWITQKTMCHVFKVSNTNIIKHLNNIFEYREFNKEEMSFNPTIQLIVELL</sequence>
<dbReference type="Proteomes" id="UP000825015">
    <property type="component" value="Chromosome"/>
</dbReference>
<accession>A0ACA8R671</accession>
<reference evidence="1" key="1">
    <citation type="submission" date="2019-06" db="EMBL/GenBank/DDBJ databases">
        <title>Complete genome sequence of Methanobrevibacter arboriphilus strain SA.</title>
        <authorList>
            <person name="Asakawa S."/>
        </authorList>
    </citation>
    <scope>NUCLEOTIDE SEQUENCE</scope>
    <source>
        <strain evidence="1">SA</strain>
    </source>
</reference>
<organism evidence="1 2">
    <name type="scientific">Methanobrevibacter arboriphilus</name>
    <dbReference type="NCBI Taxonomy" id="39441"/>
    <lineage>
        <taxon>Archaea</taxon>
        <taxon>Methanobacteriati</taxon>
        <taxon>Methanobacteriota</taxon>
        <taxon>Methanomada group</taxon>
        <taxon>Methanobacteria</taxon>
        <taxon>Methanobacteriales</taxon>
        <taxon>Methanobacteriaceae</taxon>
        <taxon>Methanobrevibacter</taxon>
    </lineage>
</organism>